<feature type="region of interest" description="Disordered" evidence="3">
    <location>
        <begin position="1055"/>
        <end position="1329"/>
    </location>
</feature>
<dbReference type="PANTHER" id="PTHR44927:SF1">
    <property type="entry name" value="FK506-BINDING PROTEIN 15"/>
    <property type="match status" value="1"/>
</dbReference>
<feature type="compositionally biased region" description="Acidic residues" evidence="3">
    <location>
        <begin position="1317"/>
        <end position="1329"/>
    </location>
</feature>
<feature type="region of interest" description="Disordered" evidence="3">
    <location>
        <begin position="389"/>
        <end position="456"/>
    </location>
</feature>
<feature type="region of interest" description="Disordered" evidence="3">
    <location>
        <begin position="28"/>
        <end position="119"/>
    </location>
</feature>
<evidence type="ECO:0000256" key="1">
    <source>
        <dbReference type="PROSITE-ProRule" id="PRU00277"/>
    </source>
</evidence>
<dbReference type="SUPFAM" id="SSF54534">
    <property type="entry name" value="FKBP-like"/>
    <property type="match status" value="1"/>
</dbReference>
<keyword evidence="1" id="KW-0697">Rotamase</keyword>
<dbReference type="EC" id="5.2.1.8" evidence="1"/>
<dbReference type="PANTHER" id="PTHR44927">
    <property type="entry name" value="FK506-BINDING PROTEIN 15"/>
    <property type="match status" value="1"/>
</dbReference>
<reference evidence="5" key="2">
    <citation type="submission" date="2025-08" db="UniProtKB">
        <authorList>
            <consortium name="Ensembl"/>
        </authorList>
    </citation>
    <scope>IDENTIFICATION</scope>
</reference>
<evidence type="ECO:0000259" key="4">
    <source>
        <dbReference type="PROSITE" id="PS50059"/>
    </source>
</evidence>
<dbReference type="GO" id="GO:0030426">
    <property type="term" value="C:growth cone"/>
    <property type="evidence" value="ECO:0007669"/>
    <property type="project" value="TreeGrafter"/>
</dbReference>
<evidence type="ECO:0000256" key="2">
    <source>
        <dbReference type="SAM" id="Coils"/>
    </source>
</evidence>
<feature type="compositionally biased region" description="Acidic residues" evidence="3">
    <location>
        <begin position="1064"/>
        <end position="1075"/>
    </location>
</feature>
<dbReference type="InterPro" id="IPR001179">
    <property type="entry name" value="PPIase_FKBP_dom"/>
</dbReference>
<feature type="compositionally biased region" description="Low complexity" evidence="3">
    <location>
        <begin position="394"/>
        <end position="406"/>
    </location>
</feature>
<feature type="region of interest" description="Disordered" evidence="3">
    <location>
        <begin position="477"/>
        <end position="532"/>
    </location>
</feature>
<dbReference type="InParanoid" id="A0A671YV90"/>
<feature type="compositionally biased region" description="Basic and acidic residues" evidence="3">
    <location>
        <begin position="823"/>
        <end position="861"/>
    </location>
</feature>
<dbReference type="FunCoup" id="A0A671YV90">
    <property type="interactions" value="328"/>
</dbReference>
<name>A0A671YV90_SPAAU</name>
<sequence length="1329" mass="146515">MEWRLCLLLKSSGATGHVVMQTLREDRNISEKEKWRKDREEGRTKKVADLSERQQRAQRKQWREKKRKQRDSAKGRTAFEAMTTDPEPEDAPQPGPSRLQSERMFGGDDEDGDFLSPTGGAKLASLFGLDQEASSQGNESFQYTAPKQPRKSSNSASAPQKPAPPAGAPAVLFATAVQTFRYINGQYVKQGKLGAAVLGNHTTKEYKLLLYLSQQKQVAAAKIHVGFVFTVQPNNYCTFYDDQRQNWSLMFESEKASLDFCKEVCLAKANSAASLDTVVVQDLSLGEGQAVESGDSLEVVYTGWLLQNHVIGQMFDSNQNKDKLLRLKVGVGKVIKGWEEGMLGMKKAGHRVIIIPPNLAYGSKGVPNRVPSNSTLIFEVELRRVKFSKDSGSDRASASSRDSAAPSPSPAPSPAPSVENLAPDPPVQTTTSGPAILGDPPLRAKSNSLSDQLANPDATKAKLISRMAKMGQPMLPFLTGAASQPESSDSELEDTSGSRAKDGPAAASPVQLSTAAPASTHVHPHPQTVPPSALVPVMTTVAPQPGLPGSSHAFQPYSYTQTSVAPSQLQPVGQVYPAQTVPYMGSSDVTSFLMTEARQHNTEIRLSVGKVADKVEQLASKIDDLQRQGSLSVGVSSMSMETSMIMHNIQRIVQENECLKKEVFEKSSRIEEQNHKIGELINQNQRYMEQSNLLLEKRNDSLKSSSEQNHARLLQAEQDKHAPTQDLGSGQVRLTEDLASATARLSQLQLEASAHQQRAVELQTKLSSALQDSESRSQCIAGMETQQEELKEEVERVQAQYRTEKQKRKEMELRVNNMEEEVQDLKTDKESLERTLSERKKKWQAERQRRDEELEELRKSSQQELDNLRAQLRKARTSTDNAASEQLAQLQAELEEEWKGKCEQMLASTKEHHSRELAELTEQRDALQNKLTQLQEKFAVLKQSRDSEEQSLLQHRGQTEELQALQKKYTALEQQGVAVREQLERRVAELEKKLGEQESSGDTAAEVKRVMNGVFHSLRGEFDLSESYSGQAVLEVIVTTIKNVTLQLLSGTAGSSLRQNKNEEEADAEEEEESDDVKQREEPPHQNVHLNGEREVTEEEKEEEEHDEKSDSHQVSETQIDQDVAAEKEANKVTESKTQSQEEASVSTDLHPVSSTELKPQETAAAETELQHELADSSVLKTSAEEKDTSKSADPDDGPGQSSPPEDGPETVVSERNTAVSTNVVKENLDDGGHVGGMNAAAQKAFGPPENPPPPPSTLQNSSEEATGLTGGMGEENGEEPFFQITTPAKPPAAPSEEEEEDEMSLKGRPPPAPLFGDDEEDDDLDWLN</sequence>
<organism evidence="5 6">
    <name type="scientific">Sparus aurata</name>
    <name type="common">Gilthead sea bream</name>
    <dbReference type="NCBI Taxonomy" id="8175"/>
    <lineage>
        <taxon>Eukaryota</taxon>
        <taxon>Metazoa</taxon>
        <taxon>Chordata</taxon>
        <taxon>Craniata</taxon>
        <taxon>Vertebrata</taxon>
        <taxon>Euteleostomi</taxon>
        <taxon>Actinopterygii</taxon>
        <taxon>Neopterygii</taxon>
        <taxon>Teleostei</taxon>
        <taxon>Neoteleostei</taxon>
        <taxon>Acanthomorphata</taxon>
        <taxon>Eupercaria</taxon>
        <taxon>Spariformes</taxon>
        <taxon>Sparidae</taxon>
        <taxon>Sparus</taxon>
    </lineage>
</organism>
<dbReference type="GO" id="GO:0003755">
    <property type="term" value="F:peptidyl-prolyl cis-trans isomerase activity"/>
    <property type="evidence" value="ECO:0007669"/>
    <property type="project" value="UniProtKB-KW"/>
</dbReference>
<feature type="coiled-coil region" evidence="2">
    <location>
        <begin position="910"/>
        <end position="1000"/>
    </location>
</feature>
<feature type="compositionally biased region" description="Basic and acidic residues" evidence="3">
    <location>
        <begin position="1183"/>
        <end position="1194"/>
    </location>
</feature>
<dbReference type="PROSITE" id="PS50059">
    <property type="entry name" value="FKBP_PPIASE"/>
    <property type="match status" value="1"/>
</dbReference>
<keyword evidence="1" id="KW-0413">Isomerase</keyword>
<dbReference type="Pfam" id="PF23649">
    <property type="entry name" value="FKBP15"/>
    <property type="match status" value="1"/>
</dbReference>
<accession>A0A671YV90</accession>
<keyword evidence="2" id="KW-0175">Coiled coil</keyword>
<comment type="catalytic activity">
    <reaction evidence="1">
        <text>[protein]-peptidylproline (omega=180) = [protein]-peptidylproline (omega=0)</text>
        <dbReference type="Rhea" id="RHEA:16237"/>
        <dbReference type="Rhea" id="RHEA-COMP:10747"/>
        <dbReference type="Rhea" id="RHEA-COMP:10748"/>
        <dbReference type="ChEBI" id="CHEBI:83833"/>
        <dbReference type="ChEBI" id="CHEBI:83834"/>
        <dbReference type="EC" id="5.2.1.8"/>
    </reaction>
</comment>
<protein>
    <recommendedName>
        <fullName evidence="1">peptidylprolyl isomerase</fullName>
        <ecNumber evidence="1">5.2.1.8</ecNumber>
    </recommendedName>
</protein>
<feature type="compositionally biased region" description="Acidic residues" evidence="3">
    <location>
        <begin position="1096"/>
        <end position="1106"/>
    </location>
</feature>
<proteinExistence type="predicted"/>
<dbReference type="GeneTree" id="ENSGT00530000064286"/>
<feature type="compositionally biased region" description="Polar residues" evidence="3">
    <location>
        <begin position="135"/>
        <end position="145"/>
    </location>
</feature>
<dbReference type="Ensembl" id="ENSSAUT00010069904.1">
    <property type="protein sequence ID" value="ENSSAUP00010066763.1"/>
    <property type="gene ID" value="ENSSAUG00010026469.1"/>
</dbReference>
<keyword evidence="6" id="KW-1185">Reference proteome</keyword>
<feature type="compositionally biased region" description="Polar residues" evidence="3">
    <location>
        <begin position="1214"/>
        <end position="1225"/>
    </location>
</feature>
<evidence type="ECO:0000313" key="6">
    <source>
        <dbReference type="Proteomes" id="UP000472265"/>
    </source>
</evidence>
<feature type="compositionally biased region" description="Basic and acidic residues" evidence="3">
    <location>
        <begin position="1125"/>
        <end position="1135"/>
    </location>
</feature>
<dbReference type="InterPro" id="IPR056598">
    <property type="entry name" value="FKBP-15_dom"/>
</dbReference>
<feature type="region of interest" description="Disordered" evidence="3">
    <location>
        <begin position="820"/>
        <end position="863"/>
    </location>
</feature>
<feature type="region of interest" description="Disordered" evidence="3">
    <location>
        <begin position="135"/>
        <end position="166"/>
    </location>
</feature>
<dbReference type="Proteomes" id="UP000472265">
    <property type="component" value="Chromosome 5"/>
</dbReference>
<reference evidence="5" key="1">
    <citation type="submission" date="2021-04" db="EMBL/GenBank/DDBJ databases">
        <authorList>
            <consortium name="Wellcome Sanger Institute Data Sharing"/>
        </authorList>
    </citation>
    <scope>NUCLEOTIDE SEQUENCE [LARGE SCALE GENOMIC DNA]</scope>
</reference>
<dbReference type="Pfam" id="PF00254">
    <property type="entry name" value="FKBP_C"/>
    <property type="match status" value="1"/>
</dbReference>
<feature type="compositionally biased region" description="Polar residues" evidence="3">
    <location>
        <begin position="1136"/>
        <end position="1158"/>
    </location>
</feature>
<feature type="domain" description="PPIase FKBP-type" evidence="4">
    <location>
        <begin position="294"/>
        <end position="386"/>
    </location>
</feature>
<dbReference type="InterPro" id="IPR046357">
    <property type="entry name" value="PPIase_dom_sf"/>
</dbReference>
<reference evidence="5" key="3">
    <citation type="submission" date="2025-09" db="UniProtKB">
        <authorList>
            <consortium name="Ensembl"/>
        </authorList>
    </citation>
    <scope>IDENTIFICATION</scope>
</reference>
<feature type="compositionally biased region" description="Basic and acidic residues" evidence="3">
    <location>
        <begin position="28"/>
        <end position="55"/>
    </location>
</feature>
<dbReference type="Gene3D" id="3.10.50.40">
    <property type="match status" value="1"/>
</dbReference>
<feature type="compositionally biased region" description="Basic residues" evidence="3">
    <location>
        <begin position="56"/>
        <end position="69"/>
    </location>
</feature>
<gene>
    <name evidence="5" type="primary">FKBP15</name>
    <name evidence="5" type="synonym">fkbp15b</name>
</gene>
<dbReference type="OMA" id="VALKAHY"/>
<evidence type="ECO:0000256" key="3">
    <source>
        <dbReference type="SAM" id="MobiDB-lite"/>
    </source>
</evidence>
<evidence type="ECO:0000313" key="5">
    <source>
        <dbReference type="Ensembl" id="ENSSAUP00010066763.1"/>
    </source>
</evidence>